<organism evidence="2 3">
    <name type="scientific">Klebsormidium nitens</name>
    <name type="common">Green alga</name>
    <name type="synonym">Ulothrix nitens</name>
    <dbReference type="NCBI Taxonomy" id="105231"/>
    <lineage>
        <taxon>Eukaryota</taxon>
        <taxon>Viridiplantae</taxon>
        <taxon>Streptophyta</taxon>
        <taxon>Klebsormidiophyceae</taxon>
        <taxon>Klebsormidiales</taxon>
        <taxon>Klebsormidiaceae</taxon>
        <taxon>Klebsormidium</taxon>
    </lineage>
</organism>
<proteinExistence type="predicted"/>
<evidence type="ECO:0000313" key="2">
    <source>
        <dbReference type="EMBL" id="GAQ77591.1"/>
    </source>
</evidence>
<sequence length="506" mass="56954">MGHPLKPTFCPQHFPSRRVTIPIAVLAFTSLLLSRIIRVEPGYTPAGDFRIRFLWAFSTAPSASLEFTQSCSSGGLDDFSRVEDSPLATGLRKAFRKRPRKQLPEEVAELECSHWWQAYADYHRRVLDYNGAGGWPAPRLAVVKKGRGVLGDGGGLGDTVSSQVSSLVFAMLSGRVFQVYWTKAQFVFENPYINTSYTGPEEYLDLTPDKEQGGTAESRDGKAQSSCVQVPSRNDAARFWLDDEVKRTGDFNAGPLRHRIELLDTNKGVLNLWWDEPLVRDRMLAAGLDRENLYGCALNFLFRPIPAVAAVMLPIAKMLLDPGVFSIGIHVRTDYTDSAMKGGDGAKSVADYWTPFQCAKDIELQYAELIGKRKIIWYVASDSDSLRQNAQEMFGRDRQIYLLDAKPTNAYIQRATDTCSYEWDCLNPLPVKALETTFVEWWLYSLNDFFVITDSGLSVSSVGRSMKRNTTYYVDLRQEPKPEKGQPICMGEPTLWRNIENLRAGM</sequence>
<feature type="compositionally biased region" description="Basic and acidic residues" evidence="1">
    <location>
        <begin position="207"/>
        <end position="222"/>
    </location>
</feature>
<dbReference type="EMBL" id="DF236950">
    <property type="protein sequence ID" value="GAQ77591.1"/>
    <property type="molecule type" value="Genomic_DNA"/>
</dbReference>
<protein>
    <recommendedName>
        <fullName evidence="4">Fucosyltransferase</fullName>
    </recommendedName>
</protein>
<evidence type="ECO:0000256" key="1">
    <source>
        <dbReference type="SAM" id="MobiDB-lite"/>
    </source>
</evidence>
<evidence type="ECO:0000313" key="3">
    <source>
        <dbReference type="Proteomes" id="UP000054558"/>
    </source>
</evidence>
<dbReference type="AlphaFoldDB" id="A0A0U9HPN6"/>
<feature type="region of interest" description="Disordered" evidence="1">
    <location>
        <begin position="203"/>
        <end position="226"/>
    </location>
</feature>
<accession>A0A0U9HPN6</accession>
<keyword evidence="3" id="KW-1185">Reference proteome</keyword>
<name>A0A0U9HPN6_KLENI</name>
<reference evidence="2 3" key="1">
    <citation type="journal article" date="2014" name="Nat. Commun.">
        <title>Klebsormidium flaccidum genome reveals primary factors for plant terrestrial adaptation.</title>
        <authorList>
            <person name="Hori K."/>
            <person name="Maruyama F."/>
            <person name="Fujisawa T."/>
            <person name="Togashi T."/>
            <person name="Yamamoto N."/>
            <person name="Seo M."/>
            <person name="Sato S."/>
            <person name="Yamada T."/>
            <person name="Mori H."/>
            <person name="Tajima N."/>
            <person name="Moriyama T."/>
            <person name="Ikeuchi M."/>
            <person name="Watanabe M."/>
            <person name="Wada H."/>
            <person name="Kobayashi K."/>
            <person name="Saito M."/>
            <person name="Masuda T."/>
            <person name="Sasaki-Sekimoto Y."/>
            <person name="Mashiguchi K."/>
            <person name="Awai K."/>
            <person name="Shimojima M."/>
            <person name="Masuda S."/>
            <person name="Iwai M."/>
            <person name="Nobusawa T."/>
            <person name="Narise T."/>
            <person name="Kondo S."/>
            <person name="Saito H."/>
            <person name="Sato R."/>
            <person name="Murakawa M."/>
            <person name="Ihara Y."/>
            <person name="Oshima-Yamada Y."/>
            <person name="Ohtaka K."/>
            <person name="Satoh M."/>
            <person name="Sonobe K."/>
            <person name="Ishii M."/>
            <person name="Ohtani R."/>
            <person name="Kanamori-Sato M."/>
            <person name="Honoki R."/>
            <person name="Miyazaki D."/>
            <person name="Mochizuki H."/>
            <person name="Umetsu J."/>
            <person name="Higashi K."/>
            <person name="Shibata D."/>
            <person name="Kamiya Y."/>
            <person name="Sato N."/>
            <person name="Nakamura Y."/>
            <person name="Tabata S."/>
            <person name="Ida S."/>
            <person name="Kurokawa K."/>
            <person name="Ohta H."/>
        </authorList>
    </citation>
    <scope>NUCLEOTIDE SEQUENCE [LARGE SCALE GENOMIC DNA]</scope>
    <source>
        <strain evidence="2 3">NIES-2285</strain>
    </source>
</reference>
<dbReference type="Gene3D" id="3.40.50.11350">
    <property type="match status" value="1"/>
</dbReference>
<gene>
    <name evidence="2" type="ORF">KFL_000010400</name>
</gene>
<dbReference type="Proteomes" id="UP000054558">
    <property type="component" value="Unassembled WGS sequence"/>
</dbReference>
<evidence type="ECO:0008006" key="4">
    <source>
        <dbReference type="Google" id="ProtNLM"/>
    </source>
</evidence>
<dbReference type="OrthoDB" id="428346at2759"/>